<comment type="caution">
    <text evidence="1">The sequence shown here is derived from an EMBL/GenBank/DDBJ whole genome shotgun (WGS) entry which is preliminary data.</text>
</comment>
<dbReference type="PANTHER" id="PTHR48435:SF1">
    <property type="entry name" value="POLYPROTEIN"/>
    <property type="match status" value="1"/>
</dbReference>
<evidence type="ECO:0000313" key="2">
    <source>
        <dbReference type="Proteomes" id="UP001472677"/>
    </source>
</evidence>
<evidence type="ECO:0000313" key="1">
    <source>
        <dbReference type="EMBL" id="KAK8501653.1"/>
    </source>
</evidence>
<reference evidence="1 2" key="1">
    <citation type="journal article" date="2024" name="G3 (Bethesda)">
        <title>Genome assembly of Hibiscus sabdariffa L. provides insights into metabolisms of medicinal natural products.</title>
        <authorList>
            <person name="Kim T."/>
        </authorList>
    </citation>
    <scope>NUCLEOTIDE SEQUENCE [LARGE SCALE GENOMIC DNA]</scope>
    <source>
        <strain evidence="1">TK-2024</strain>
        <tissue evidence="1">Old leaves</tissue>
    </source>
</reference>
<name>A0ABR2B4C9_9ROSI</name>
<proteinExistence type="predicted"/>
<gene>
    <name evidence="1" type="ORF">V6N12_002391</name>
</gene>
<accession>A0ABR2B4C9</accession>
<sequence>MNDSSFKTHKTNKIVSLYEIDYYEEGKVQPTELPLVNPYLAYQKTSFSPLKSIKALIHTPSKSVKEYVQSSCFDKCPITGSSQEQRVTLEIPSDFPKRWIDAGYSHIHFGAIRLSLNYHGIEGKPVVARLALLDTRYLKYEDACVATVEATMNNGLFMVMLFPNFTMALADPNLMEALKVQIHIVGAPQVEDSIIATLHYQFAYRIQDHAFKLTGCDKWITNYEKIHEGRQPVRSVNSKIVSKGDGTSELKFDHSHLQDQPTPTIFPTQMMMQPQGGLTGEHDPEDPDCYCKLCYPGAESRMVEKFTANGKPIYFFRDPITGHCPWDEDCSCEMCIEFNFYEKMAGGHHESYKPHKKKSMKHSIHSDHYKRWKNGDPTVGPLGEDNGKFVFLVDYGPRSPRPARISSSTIHNSFDQPPSSPKSQEIKPESLIQPCYKRIQKWVKKNPQLKSEPLPVESSSSKILMCQPTSSSYDTDFPPLEEFTEKEFKHVPKIPSPLIGGKTSAAESTRNWQTENAIAQNRVLHRIDSKVTQMEIKIDQVETKVDSNTKIANELIVLLHKRLQQIEK</sequence>
<dbReference type="InterPro" id="IPR053098">
    <property type="entry name" value="Petuviruses_polyprotein"/>
</dbReference>
<dbReference type="EMBL" id="JBBPBM010000182">
    <property type="protein sequence ID" value="KAK8501653.1"/>
    <property type="molecule type" value="Genomic_DNA"/>
</dbReference>
<dbReference type="PANTHER" id="PTHR48435">
    <property type="entry name" value="POLYPROTEIN"/>
    <property type="match status" value="1"/>
</dbReference>
<keyword evidence="2" id="KW-1185">Reference proteome</keyword>
<protein>
    <submittedName>
        <fullName evidence="1">Uncharacterized protein</fullName>
    </submittedName>
</protein>
<dbReference type="InterPro" id="IPR028919">
    <property type="entry name" value="Viral_movement"/>
</dbReference>
<organism evidence="1 2">
    <name type="scientific">Hibiscus sabdariffa</name>
    <name type="common">roselle</name>
    <dbReference type="NCBI Taxonomy" id="183260"/>
    <lineage>
        <taxon>Eukaryota</taxon>
        <taxon>Viridiplantae</taxon>
        <taxon>Streptophyta</taxon>
        <taxon>Embryophyta</taxon>
        <taxon>Tracheophyta</taxon>
        <taxon>Spermatophyta</taxon>
        <taxon>Magnoliopsida</taxon>
        <taxon>eudicotyledons</taxon>
        <taxon>Gunneridae</taxon>
        <taxon>Pentapetalae</taxon>
        <taxon>rosids</taxon>
        <taxon>malvids</taxon>
        <taxon>Malvales</taxon>
        <taxon>Malvaceae</taxon>
        <taxon>Malvoideae</taxon>
        <taxon>Hibiscus</taxon>
    </lineage>
</organism>
<dbReference type="Pfam" id="PF01107">
    <property type="entry name" value="MP"/>
    <property type="match status" value="1"/>
</dbReference>
<dbReference type="Proteomes" id="UP001472677">
    <property type="component" value="Unassembled WGS sequence"/>
</dbReference>